<dbReference type="CDD" id="cd02042">
    <property type="entry name" value="ParAB_family"/>
    <property type="match status" value="1"/>
</dbReference>
<dbReference type="Proteomes" id="UP000247586">
    <property type="component" value="Chromosome"/>
</dbReference>
<gene>
    <name evidence="2" type="ORF">DFR87_00655</name>
</gene>
<dbReference type="KEGG" id="mhk:DFR87_00655"/>
<sequence>MRISIRSSKGGVGKSTIAISLAKALAMKGYDVLLMDRDVVGYASYLAGIQGLGLVANLSEGKEIDVIRDFQVGDGSFTVLKYFGDGPRYRPDLGKIHANKELMNKGWEYYREFLTRKKYSFFIVDNAPMVMPKDEINVYEMEQFTSMFPHVPIKYIMVSDGLKQTIDDNIRYAKSLQSEIGENLGFVINMIKPDSVSEYRGVIGEIVRDMRFKIGALIPFYSELFQYTGDIQDFPVITQVKQLAEKIESGSEGVVE</sequence>
<name>A0A2U9IQZ5_9CREN</name>
<dbReference type="InterPro" id="IPR002586">
    <property type="entry name" value="CobQ/CobB/MinD/ParA_Nub-bd_dom"/>
</dbReference>
<evidence type="ECO:0000259" key="1">
    <source>
        <dbReference type="Pfam" id="PF01656"/>
    </source>
</evidence>
<dbReference type="Pfam" id="PF01656">
    <property type="entry name" value="CbiA"/>
    <property type="match status" value="1"/>
</dbReference>
<keyword evidence="3" id="KW-1185">Reference proteome</keyword>
<evidence type="ECO:0000313" key="2">
    <source>
        <dbReference type="EMBL" id="AWR98468.1"/>
    </source>
</evidence>
<dbReference type="AlphaFoldDB" id="A0A2U9IQZ5"/>
<dbReference type="SUPFAM" id="SSF52540">
    <property type="entry name" value="P-loop containing nucleoside triphosphate hydrolases"/>
    <property type="match status" value="1"/>
</dbReference>
<organism evidence="2 3">
    <name type="scientific">Metallosphaera hakonensis JCM 8857 = DSM 7519</name>
    <dbReference type="NCBI Taxonomy" id="1293036"/>
    <lineage>
        <taxon>Archaea</taxon>
        <taxon>Thermoproteota</taxon>
        <taxon>Thermoprotei</taxon>
        <taxon>Sulfolobales</taxon>
        <taxon>Sulfolobaceae</taxon>
        <taxon>Metallosphaera</taxon>
    </lineage>
</organism>
<protein>
    <submittedName>
        <fullName evidence="2">ATPase</fullName>
    </submittedName>
</protein>
<dbReference type="OrthoDB" id="36110at2157"/>
<dbReference type="RefSeq" id="WP_110368691.1">
    <property type="nucleotide sequence ID" value="NZ_CP029287.2"/>
</dbReference>
<feature type="domain" description="CobQ/CobB/MinD/ParA nucleotide binding" evidence="1">
    <location>
        <begin position="3"/>
        <end position="211"/>
    </location>
</feature>
<reference evidence="2" key="1">
    <citation type="submission" date="2018-05" db="EMBL/GenBank/DDBJ databases">
        <title>Complete Genome Sequences of Extremely Thermoacidophilic, Metal-Mobilizing Type-Strain Members of the Archaeal Family Sulfolobaceae: Acidianus brierleyi DSM-1651T, Acidianus sulfidivorans DSM-18786T, Metallosphaera hakonensis DSM-7519T, and Metallosphaera prunae DSM-10039T.</title>
        <authorList>
            <person name="Counts J.A."/>
            <person name="Kelly R.M."/>
        </authorList>
    </citation>
    <scope>NUCLEOTIDE SEQUENCE [LARGE SCALE GENOMIC DNA]</scope>
    <source>
        <strain evidence="2">HO1-1</strain>
    </source>
</reference>
<dbReference type="Gene3D" id="3.40.50.300">
    <property type="entry name" value="P-loop containing nucleotide triphosphate hydrolases"/>
    <property type="match status" value="1"/>
</dbReference>
<proteinExistence type="predicted"/>
<accession>A0A2U9IQZ5</accession>
<dbReference type="STRING" id="1293036.GCA_001315825_01718"/>
<dbReference type="EMBL" id="CP029287">
    <property type="protein sequence ID" value="AWR98468.1"/>
    <property type="molecule type" value="Genomic_DNA"/>
</dbReference>
<evidence type="ECO:0000313" key="3">
    <source>
        <dbReference type="Proteomes" id="UP000247586"/>
    </source>
</evidence>
<dbReference type="GeneID" id="36833807"/>
<dbReference type="InterPro" id="IPR027417">
    <property type="entry name" value="P-loop_NTPase"/>
</dbReference>